<evidence type="ECO:0000259" key="5">
    <source>
        <dbReference type="PROSITE" id="PS50835"/>
    </source>
</evidence>
<dbReference type="AlphaFoldDB" id="A0A1V9XC35"/>
<keyword evidence="2" id="KW-0472">Membrane</keyword>
<dbReference type="Pfam" id="PF08205">
    <property type="entry name" value="C2-set_2"/>
    <property type="match status" value="1"/>
</dbReference>
<dbReference type="PROSITE" id="PS50835">
    <property type="entry name" value="IG_LIKE"/>
    <property type="match status" value="4"/>
</dbReference>
<dbReference type="SUPFAM" id="SSF48726">
    <property type="entry name" value="Immunoglobulin"/>
    <property type="match status" value="5"/>
</dbReference>
<keyword evidence="7" id="KW-1185">Reference proteome</keyword>
<evidence type="ECO:0000256" key="2">
    <source>
        <dbReference type="ARBA" id="ARBA00023136"/>
    </source>
</evidence>
<evidence type="ECO:0000256" key="3">
    <source>
        <dbReference type="ARBA" id="ARBA00023157"/>
    </source>
</evidence>
<accession>A0A1V9XC35</accession>
<dbReference type="OrthoDB" id="6430706at2759"/>
<feature type="domain" description="Ig-like" evidence="5">
    <location>
        <begin position="100"/>
        <end position="199"/>
    </location>
</feature>
<dbReference type="PANTHER" id="PTHR23278:SF19">
    <property type="entry name" value="OBSCURIN"/>
    <property type="match status" value="1"/>
</dbReference>
<dbReference type="PANTHER" id="PTHR23278">
    <property type="entry name" value="SIDESTEP PROTEIN"/>
    <property type="match status" value="1"/>
</dbReference>
<keyword evidence="3" id="KW-1015">Disulfide bond</keyword>
<dbReference type="SMART" id="SM00409">
    <property type="entry name" value="IG"/>
    <property type="match status" value="4"/>
</dbReference>
<comment type="caution">
    <text evidence="6">The sequence shown here is derived from an EMBL/GenBank/DDBJ whole genome shotgun (WGS) entry which is preliminary data.</text>
</comment>
<evidence type="ECO:0000313" key="7">
    <source>
        <dbReference type="Proteomes" id="UP000192247"/>
    </source>
</evidence>
<dbReference type="Pfam" id="PF13927">
    <property type="entry name" value="Ig_3"/>
    <property type="match status" value="1"/>
</dbReference>
<dbReference type="InterPro" id="IPR013162">
    <property type="entry name" value="CD80_C2-set"/>
</dbReference>
<feature type="domain" description="Ig-like" evidence="5">
    <location>
        <begin position="206"/>
        <end position="299"/>
    </location>
</feature>
<dbReference type="InterPro" id="IPR007110">
    <property type="entry name" value="Ig-like_dom"/>
</dbReference>
<dbReference type="InterPro" id="IPR003599">
    <property type="entry name" value="Ig_sub"/>
</dbReference>
<dbReference type="Gene3D" id="2.60.40.10">
    <property type="entry name" value="Immunoglobulins"/>
    <property type="match status" value="4"/>
</dbReference>
<feature type="domain" description="Ig-like" evidence="5">
    <location>
        <begin position="306"/>
        <end position="392"/>
    </location>
</feature>
<dbReference type="InParanoid" id="A0A1V9XC35"/>
<comment type="subcellular location">
    <subcellularLocation>
        <location evidence="1">Membrane</location>
        <topology evidence="1">Single-pass membrane protein</topology>
    </subcellularLocation>
</comment>
<feature type="region of interest" description="Disordered" evidence="4">
    <location>
        <begin position="450"/>
        <end position="504"/>
    </location>
</feature>
<gene>
    <name evidence="6" type="ORF">BIW11_11219</name>
</gene>
<dbReference type="STRING" id="418985.A0A1V9XC35"/>
<evidence type="ECO:0000256" key="4">
    <source>
        <dbReference type="SAM" id="MobiDB-lite"/>
    </source>
</evidence>
<name>A0A1V9XC35_9ACAR</name>
<dbReference type="GO" id="GO:0016020">
    <property type="term" value="C:membrane"/>
    <property type="evidence" value="ECO:0007669"/>
    <property type="project" value="UniProtKB-SubCell"/>
</dbReference>
<dbReference type="EMBL" id="MNPL01015406">
    <property type="protein sequence ID" value="OQR71077.1"/>
    <property type="molecule type" value="Genomic_DNA"/>
</dbReference>
<evidence type="ECO:0000313" key="6">
    <source>
        <dbReference type="EMBL" id="OQR71077.1"/>
    </source>
</evidence>
<proteinExistence type="predicted"/>
<dbReference type="SMART" id="SM00408">
    <property type="entry name" value="IGc2"/>
    <property type="match status" value="3"/>
</dbReference>
<evidence type="ECO:0000256" key="1">
    <source>
        <dbReference type="ARBA" id="ARBA00004167"/>
    </source>
</evidence>
<feature type="domain" description="Ig-like" evidence="5">
    <location>
        <begin position="1"/>
        <end position="86"/>
    </location>
</feature>
<protein>
    <recommendedName>
        <fullName evidence="5">Ig-like domain-containing protein</fullName>
    </recommendedName>
</protein>
<organism evidence="6 7">
    <name type="scientific">Tropilaelaps mercedesae</name>
    <dbReference type="NCBI Taxonomy" id="418985"/>
    <lineage>
        <taxon>Eukaryota</taxon>
        <taxon>Metazoa</taxon>
        <taxon>Ecdysozoa</taxon>
        <taxon>Arthropoda</taxon>
        <taxon>Chelicerata</taxon>
        <taxon>Arachnida</taxon>
        <taxon>Acari</taxon>
        <taxon>Parasitiformes</taxon>
        <taxon>Mesostigmata</taxon>
        <taxon>Gamasina</taxon>
        <taxon>Dermanyssoidea</taxon>
        <taxon>Laelapidae</taxon>
        <taxon>Tropilaelaps</taxon>
    </lineage>
</organism>
<reference evidence="6 7" key="1">
    <citation type="journal article" date="2017" name="Gigascience">
        <title>Draft genome of the honey bee ectoparasitic mite, Tropilaelaps mercedesae, is shaped by the parasitic life history.</title>
        <authorList>
            <person name="Dong X."/>
            <person name="Armstrong S.D."/>
            <person name="Xia D."/>
            <person name="Makepeace B.L."/>
            <person name="Darby A.C."/>
            <person name="Kadowaki T."/>
        </authorList>
    </citation>
    <scope>NUCLEOTIDE SEQUENCE [LARGE SCALE GENOMIC DNA]</scope>
    <source>
        <strain evidence="6">Wuxi-XJTLU</strain>
    </source>
</reference>
<dbReference type="InterPro" id="IPR036179">
    <property type="entry name" value="Ig-like_dom_sf"/>
</dbReference>
<dbReference type="Proteomes" id="UP000192247">
    <property type="component" value="Unassembled WGS sequence"/>
</dbReference>
<dbReference type="InterPro" id="IPR013783">
    <property type="entry name" value="Ig-like_fold"/>
</dbReference>
<dbReference type="InterPro" id="IPR003598">
    <property type="entry name" value="Ig_sub2"/>
</dbReference>
<sequence length="752" mass="82898">MPPGRDDEVALVLWYKDNIPAPIFTIDARETGELESARQTAVEDLSKRAVFNMANKPAFLQLDPVTEADGGEYRCRVDFKRARSINTVINLRVIVPPGEPIIVTEEGKPLRGLIGPFNEGDPLTLACRADIGKPRPTLKWLQEGRVIDDTFSFDHVEERNNIVRNSLEIAKLSRAHLLAVLSCQAANNNITAPSQTSVTLDINLKPLDINIQPPEKTLSAGKSVELVCASSGSRPPAVLSWWKGDEQVKATKEDFAKGGLSTSTSVLVLTPKAADDGKVIACRADNPAISGSALERSWTLDVHYAPRISLVLGANLRDSDIREGRDVYLDCRISANPRASEVTWEFEGNELQTDKNKGIIVSSSSLVLQSVQRSQRGWYTCSASNREGNTISNQLLLKVKYAPRCREQQRRVYGVDLHETTQIRCDLDADPNSQIEYTWAFNNSQGKRAEINPLSSSQHRSSRYAVGYPPPAPVKNPTRHEEPERLYPAPTLSSGGADHSNLGPLKSVSEIVSSPWRSASPGPRVRVAQMSDRAILNYKPITEQDYGELLCYGSNAVGHQLVPCVYQIVAAGNPDPPENCTQVNATENGFTVECVWSDTAWNGGVASSQLSFLAEVINEDTHLHAVNVTTESGVLPPTIVIRDLEMAENNQDGFRVQIYAQNHKGHRSNAVIVIAHVLNASKYQTHLLYFTVEYLANAILTQQQQQQLLWRLMDGPTGIATKQMFVHLLESYLHFTLMNDSAAFNHGPSTKA</sequence>